<dbReference type="InterPro" id="IPR036271">
    <property type="entry name" value="Tet_transcr_reg_TetR-rel_C_sf"/>
</dbReference>
<dbReference type="InterPro" id="IPR001647">
    <property type="entry name" value="HTH_TetR"/>
</dbReference>
<dbReference type="Pfam" id="PF00440">
    <property type="entry name" value="TetR_N"/>
    <property type="match status" value="1"/>
</dbReference>
<dbReference type="RefSeq" id="WP_073236240.1">
    <property type="nucleotide sequence ID" value="NZ_FQUY01000004.1"/>
</dbReference>
<evidence type="ECO:0000256" key="3">
    <source>
        <dbReference type="SAM" id="MobiDB-lite"/>
    </source>
</evidence>
<dbReference type="SUPFAM" id="SSF46689">
    <property type="entry name" value="Homeodomain-like"/>
    <property type="match status" value="1"/>
</dbReference>
<evidence type="ECO:0000256" key="2">
    <source>
        <dbReference type="PROSITE-ProRule" id="PRU00335"/>
    </source>
</evidence>
<dbReference type="SUPFAM" id="SSF48498">
    <property type="entry name" value="Tetracyclin repressor-like, C-terminal domain"/>
    <property type="match status" value="1"/>
</dbReference>
<dbReference type="GO" id="GO:0003677">
    <property type="term" value="F:DNA binding"/>
    <property type="evidence" value="ECO:0007669"/>
    <property type="project" value="UniProtKB-UniRule"/>
</dbReference>
<sequence length="225" mass="26341">MAKGERLPKRETDNKNEASARAEESKNRILLAAADIFSRKGLDGARVDEIAAAARINKRMIYHYFESKENLYVEVLRYNYRKIYNLAKGAFIPGADPMENVERALRQYFYFLARDEEFVRLVNWEALNRGRYGSRVLPQLLDLFESDLGQILQDGINRGVFRPDLDIRQTLLSMHALCLIYFSRRETVQPMWAGDMMSEDMLEERCRHILDFTFNGILKNKEETE</sequence>
<dbReference type="PROSITE" id="PS50977">
    <property type="entry name" value="HTH_TETR_2"/>
    <property type="match status" value="1"/>
</dbReference>
<name>A0A1M4V978_9FIRM</name>
<evidence type="ECO:0000313" key="5">
    <source>
        <dbReference type="EMBL" id="SHE65546.1"/>
    </source>
</evidence>
<dbReference type="Pfam" id="PF17938">
    <property type="entry name" value="TetR_C_29"/>
    <property type="match status" value="1"/>
</dbReference>
<accession>A0A1M4V978</accession>
<evidence type="ECO:0000259" key="4">
    <source>
        <dbReference type="PROSITE" id="PS50977"/>
    </source>
</evidence>
<dbReference type="PANTHER" id="PTHR30328">
    <property type="entry name" value="TRANSCRIPTIONAL REPRESSOR"/>
    <property type="match status" value="1"/>
</dbReference>
<dbReference type="GO" id="GO:0006355">
    <property type="term" value="P:regulation of DNA-templated transcription"/>
    <property type="evidence" value="ECO:0007669"/>
    <property type="project" value="UniProtKB-ARBA"/>
</dbReference>
<dbReference type="EMBL" id="FQUY01000004">
    <property type="protein sequence ID" value="SHE65546.1"/>
    <property type="molecule type" value="Genomic_DNA"/>
</dbReference>
<evidence type="ECO:0000256" key="1">
    <source>
        <dbReference type="ARBA" id="ARBA00023125"/>
    </source>
</evidence>
<reference evidence="6" key="1">
    <citation type="submission" date="2016-11" db="EMBL/GenBank/DDBJ databases">
        <authorList>
            <person name="Varghese N."/>
            <person name="Submissions S."/>
        </authorList>
    </citation>
    <scope>NUCLEOTIDE SEQUENCE [LARGE SCALE GENOMIC DNA]</scope>
    <source>
        <strain evidence="6">DSM 12395</strain>
    </source>
</reference>
<evidence type="ECO:0000313" key="6">
    <source>
        <dbReference type="Proteomes" id="UP000184148"/>
    </source>
</evidence>
<organism evidence="5 6">
    <name type="scientific">Desulforamulus putei DSM 12395</name>
    <dbReference type="NCBI Taxonomy" id="1121429"/>
    <lineage>
        <taxon>Bacteria</taxon>
        <taxon>Bacillati</taxon>
        <taxon>Bacillota</taxon>
        <taxon>Clostridia</taxon>
        <taxon>Eubacteriales</taxon>
        <taxon>Peptococcaceae</taxon>
        <taxon>Desulforamulus</taxon>
    </lineage>
</organism>
<dbReference type="InterPro" id="IPR009057">
    <property type="entry name" value="Homeodomain-like_sf"/>
</dbReference>
<feature type="domain" description="HTH tetR-type" evidence="4">
    <location>
        <begin position="23"/>
        <end position="83"/>
    </location>
</feature>
<feature type="region of interest" description="Disordered" evidence="3">
    <location>
        <begin position="1"/>
        <end position="21"/>
    </location>
</feature>
<feature type="DNA-binding region" description="H-T-H motif" evidence="2">
    <location>
        <begin position="46"/>
        <end position="65"/>
    </location>
</feature>
<dbReference type="InterPro" id="IPR041474">
    <property type="entry name" value="NicS_C"/>
</dbReference>
<dbReference type="AlphaFoldDB" id="A0A1M4V978"/>
<dbReference type="PANTHER" id="PTHR30328:SF54">
    <property type="entry name" value="HTH-TYPE TRANSCRIPTIONAL REPRESSOR SCO4008"/>
    <property type="match status" value="1"/>
</dbReference>
<dbReference type="STRING" id="1121429.SAMN02745133_00846"/>
<dbReference type="Gene3D" id="1.10.357.10">
    <property type="entry name" value="Tetracycline Repressor, domain 2"/>
    <property type="match status" value="1"/>
</dbReference>
<dbReference type="OrthoDB" id="9815924at2"/>
<keyword evidence="1 2" id="KW-0238">DNA-binding</keyword>
<dbReference type="PRINTS" id="PR00455">
    <property type="entry name" value="HTHTETR"/>
</dbReference>
<gene>
    <name evidence="5" type="ORF">SAMN02745133_00846</name>
</gene>
<protein>
    <submittedName>
        <fullName evidence="5">Transcriptional regulator, TetR family</fullName>
    </submittedName>
</protein>
<keyword evidence="6" id="KW-1185">Reference proteome</keyword>
<proteinExistence type="predicted"/>
<dbReference type="InterPro" id="IPR050109">
    <property type="entry name" value="HTH-type_TetR-like_transc_reg"/>
</dbReference>
<dbReference type="Proteomes" id="UP000184148">
    <property type="component" value="Unassembled WGS sequence"/>
</dbReference>